<evidence type="ECO:0000256" key="11">
    <source>
        <dbReference type="ARBA" id="ARBA00022918"/>
    </source>
</evidence>
<dbReference type="InterPro" id="IPR043502">
    <property type="entry name" value="DNA/RNA_pol_sf"/>
</dbReference>
<dbReference type="Gene3D" id="3.10.10.10">
    <property type="entry name" value="HIV Type 1 Reverse Transcriptase, subunit A, domain 1"/>
    <property type="match status" value="1"/>
</dbReference>
<dbReference type="InterPro" id="IPR000477">
    <property type="entry name" value="RT_dom"/>
</dbReference>
<evidence type="ECO:0000256" key="1">
    <source>
        <dbReference type="ARBA" id="ARBA00007938"/>
    </source>
</evidence>
<dbReference type="GO" id="GO:0004190">
    <property type="term" value="F:aspartic-type endopeptidase activity"/>
    <property type="evidence" value="ECO:0007669"/>
    <property type="project" value="UniProtKB-KW"/>
</dbReference>
<dbReference type="GO" id="GO:0003964">
    <property type="term" value="F:RNA-directed DNA polymerase activity"/>
    <property type="evidence" value="ECO:0007669"/>
    <property type="project" value="UniProtKB-KW"/>
</dbReference>
<dbReference type="EMBL" id="MZ826138">
    <property type="protein sequence ID" value="UME39644.1"/>
    <property type="molecule type" value="Genomic_DNA"/>
</dbReference>
<keyword evidence="11 14" id="KW-0695">RNA-directed DNA polymerase</keyword>
<dbReference type="PANTHER" id="PTHR33064:SF37">
    <property type="entry name" value="RIBONUCLEASE H"/>
    <property type="match status" value="1"/>
</dbReference>
<keyword evidence="8" id="KW-0064">Aspartyl protease</keyword>
<keyword evidence="10" id="KW-0378">Hydrolase</keyword>
<dbReference type="CDD" id="cd01647">
    <property type="entry name" value="RT_LTR"/>
    <property type="match status" value="1"/>
</dbReference>
<evidence type="ECO:0000313" key="14">
    <source>
        <dbReference type="EMBL" id="UME39644.1"/>
    </source>
</evidence>
<dbReference type="SUPFAM" id="SSF56672">
    <property type="entry name" value="DNA/RNA polymerases"/>
    <property type="match status" value="1"/>
</dbReference>
<dbReference type="InterPro" id="IPR051320">
    <property type="entry name" value="Viral_Replic_Matur_Polypro"/>
</dbReference>
<keyword evidence="15" id="KW-1185">Reference proteome</keyword>
<evidence type="ECO:0000256" key="3">
    <source>
        <dbReference type="ARBA" id="ARBA00013718"/>
    </source>
</evidence>
<protein>
    <recommendedName>
        <fullName evidence="3">Enzymatic polyprotein</fullName>
        <ecNumber evidence="2">2.7.7.49</ecNumber>
    </recommendedName>
</protein>
<proteinExistence type="inferred from homology"/>
<dbReference type="InterPro" id="IPR043128">
    <property type="entry name" value="Rev_trsase/Diguanyl_cyclase"/>
</dbReference>
<accession>A0A8T9EAS9</accession>
<dbReference type="CDD" id="cd09274">
    <property type="entry name" value="RNase_HI_RT_Ty3"/>
    <property type="match status" value="1"/>
</dbReference>
<keyword evidence="6" id="KW-0548">Nucleotidyltransferase</keyword>
<dbReference type="PROSITE" id="PS50878">
    <property type="entry name" value="RT_POL"/>
    <property type="match status" value="1"/>
</dbReference>
<dbReference type="FunFam" id="3.10.10.10:FF:000007">
    <property type="entry name" value="Retrovirus-related Pol polyprotein from transposon 17.6-like Protein"/>
    <property type="match status" value="1"/>
</dbReference>
<keyword evidence="9" id="KW-0255">Endonuclease</keyword>
<dbReference type="Pfam" id="PF17917">
    <property type="entry name" value="RT_RNaseH"/>
    <property type="match status" value="1"/>
</dbReference>
<evidence type="ECO:0000256" key="8">
    <source>
        <dbReference type="ARBA" id="ARBA00022750"/>
    </source>
</evidence>
<dbReference type="PANTHER" id="PTHR33064">
    <property type="entry name" value="POL PROTEIN"/>
    <property type="match status" value="1"/>
</dbReference>
<evidence type="ECO:0000256" key="4">
    <source>
        <dbReference type="ARBA" id="ARBA00022670"/>
    </source>
</evidence>
<reference evidence="14 15" key="1">
    <citation type="submission" date="2021-08" db="EMBL/GenBank/DDBJ databases">
        <authorList>
            <person name="Gudeta W.F."/>
            <person name="Igori D."/>
            <person name="Belete M.T."/>
            <person name="Kim S.E."/>
            <person name="Moon J.S."/>
        </authorList>
    </citation>
    <scope>NUCLEOTIDE SEQUENCE [LARGE SCALE GENOMIC DNA]</scope>
    <source>
        <strain evidence="14">KW1</strain>
    </source>
</reference>
<evidence type="ECO:0000256" key="5">
    <source>
        <dbReference type="ARBA" id="ARBA00022679"/>
    </source>
</evidence>
<comment type="similarity">
    <text evidence="1">Belongs to the caulimoviridae enzymatic polyprotein family.</text>
</comment>
<keyword evidence="7" id="KW-0540">Nuclease</keyword>
<dbReference type="Pfam" id="PF02160">
    <property type="entry name" value="Peptidase_A3"/>
    <property type="match status" value="1"/>
</dbReference>
<dbReference type="PRINTS" id="PR00731">
    <property type="entry name" value="CAULIMOPTASE"/>
</dbReference>
<comment type="function">
    <text evidence="12">Encodes for at least two polypeptides: protease (PR) and reverse transcriptase (RT). The protease processes the polyprotein in cis. Reverse transcriptase is multifunctional enzyme that converts the viral RNA genome into dsDNA in viral cytoplasmic capsids. This enzyme displays a DNA polymerase activity that can copy either DNA or RNA templates, and a ribonuclease H (RNase H) activity that cleaves the RNA strand of RNA-DNA heteroduplexes in a partially processive 3'- to 5'-endonucleasic mode. Neo-synthesized pregenomic RNA (pgRNA) are encapsidated, and reverse-transcribed inside the nucleocapsid. Partial (+)DNA is synthesized from the (-)DNA template and generates the relaxed circular DNA (RC-DNA) genome. After budding and infection, the RC-DNA migrates in the nucleus, and is converted into a plasmid-like covalently closed circular DNA (cccDNA).</text>
</comment>
<keyword evidence="4" id="KW-0645">Protease</keyword>
<dbReference type="EC" id="2.7.7.49" evidence="2"/>
<dbReference type="GO" id="GO:0004519">
    <property type="term" value="F:endonuclease activity"/>
    <property type="evidence" value="ECO:0007669"/>
    <property type="project" value="UniProtKB-KW"/>
</dbReference>
<feature type="domain" description="Reverse transcriptase" evidence="13">
    <location>
        <begin position="309"/>
        <end position="489"/>
    </location>
</feature>
<evidence type="ECO:0000313" key="15">
    <source>
        <dbReference type="Proteomes" id="UP001268231"/>
    </source>
</evidence>
<dbReference type="Proteomes" id="UP001268231">
    <property type="component" value="Segment"/>
</dbReference>
<keyword evidence="5" id="KW-0808">Transferase</keyword>
<organism evidence="14 15">
    <name type="scientific">Pueraria virus A</name>
    <dbReference type="NCBI Taxonomy" id="2920400"/>
    <lineage>
        <taxon>Viruses</taxon>
        <taxon>Riboviria</taxon>
        <taxon>Pararnavirae</taxon>
        <taxon>Artverviricota</taxon>
        <taxon>Revtraviricetes</taxon>
        <taxon>Ortervirales</taxon>
        <taxon>Caulimoviridae</taxon>
        <taxon>Caulimovirus</taxon>
        <taxon>Caulimovirus puerariae</taxon>
    </lineage>
</organism>
<evidence type="ECO:0000256" key="6">
    <source>
        <dbReference type="ARBA" id="ARBA00022695"/>
    </source>
</evidence>
<name>A0A8T9EAS9_9VIRU</name>
<evidence type="ECO:0000259" key="13">
    <source>
        <dbReference type="PROSITE" id="PS50878"/>
    </source>
</evidence>
<evidence type="ECO:0000256" key="10">
    <source>
        <dbReference type="ARBA" id="ARBA00022801"/>
    </source>
</evidence>
<evidence type="ECO:0000256" key="12">
    <source>
        <dbReference type="ARBA" id="ARBA00025678"/>
    </source>
</evidence>
<dbReference type="GO" id="GO:0006508">
    <property type="term" value="P:proteolysis"/>
    <property type="evidence" value="ECO:0007669"/>
    <property type="project" value="UniProtKB-KW"/>
</dbReference>
<evidence type="ECO:0000256" key="9">
    <source>
        <dbReference type="ARBA" id="ARBA00022759"/>
    </source>
</evidence>
<sequence length="713" mass="81981">MKSAMNLIAQRIARNLSEEEIPWDDDSQWETEENCILDNTSLTENTLCGLNKTNPNSIYIKGYFYFKGYKKYSLDMYIDTGASMCTANRHVIPEEFWQHAKEPIRARTANDEIMIMDRVAEQIQVQISGVTFVIPTLYQVETTGDITIGNNFCRLYEPFAQYKDTITFHHNGTAVSIKKVTKAYFHGQPGFLDSKRVGTQLPTPIPENITPTKDCVSAIFSSGGEKGTLDTLDDIQDNDFHIYNSLIDLENLLTDVCSEHPQDPRINQGRFEARIELIDPSTVVKVKPMQYTPENRVEFGKQITELLELGVICKSKSPHFSPAFLVMKHSEQKRGKARMVINYKKVNAATKGDGYLLPNKEQLLQRIGGKKWFSSFDCKSGFWQVRLHPDSQELTAFTCPQGHYQWKVMPFGLKQAPSIFQRCMDESFLQFDKYCMVYVDDILVFSDTEKQHHEHVKEILTQCKKLGIILSSKKAQLCKNKINFLGLEIDSGSLVLQKHIGEHLDAFPDHLEDRKSLQRFLGTLNYISNYFPRIAQLRQPLQAKLKKEVHWIWTQQDTDLVKKIKSKVGVLPTLYNPSPDDQLIIETDASDLYWGGILKAHKKGEAQEFICRYCSGSFKQAEKNYHSNEKEILALIRTIKAFKAYLLPTKFIARTDNTNVKYFLSTNIAGDYKQARLVRWQQYLGYYDFEVTHIKGDTNVLADAMTRELFSRN</sequence>
<dbReference type="InterPro" id="IPR041373">
    <property type="entry name" value="RT_RNaseH"/>
</dbReference>
<evidence type="ECO:0000256" key="2">
    <source>
        <dbReference type="ARBA" id="ARBA00012493"/>
    </source>
</evidence>
<dbReference type="InterPro" id="IPR000588">
    <property type="entry name" value="Pept_A3A"/>
</dbReference>
<evidence type="ECO:0000256" key="7">
    <source>
        <dbReference type="ARBA" id="ARBA00022722"/>
    </source>
</evidence>
<dbReference type="Pfam" id="PF00078">
    <property type="entry name" value="RVT_1"/>
    <property type="match status" value="1"/>
</dbReference>
<dbReference type="Gene3D" id="3.30.70.270">
    <property type="match status" value="2"/>
</dbReference>